<keyword evidence="9 16" id="KW-0449">Lipoprotein</keyword>
<evidence type="ECO:0000256" key="14">
    <source>
        <dbReference type="SAM" id="MobiDB-lite"/>
    </source>
</evidence>
<dbReference type="GO" id="GO:0005576">
    <property type="term" value="C:extracellular region"/>
    <property type="evidence" value="ECO:0007669"/>
    <property type="project" value="TreeGrafter"/>
</dbReference>
<dbReference type="GO" id="GO:0071972">
    <property type="term" value="F:peptidoglycan L,D-transpeptidase activity"/>
    <property type="evidence" value="ECO:0007669"/>
    <property type="project" value="TreeGrafter"/>
</dbReference>
<dbReference type="EMBL" id="BDQI01000024">
    <property type="protein sequence ID" value="GAX56143.1"/>
    <property type="molecule type" value="Genomic_DNA"/>
</dbReference>
<dbReference type="InterPro" id="IPR038063">
    <property type="entry name" value="Transpep_catalytic_dom"/>
</dbReference>
<evidence type="ECO:0000256" key="11">
    <source>
        <dbReference type="ARBA" id="ARBA00023316"/>
    </source>
</evidence>
<dbReference type="GO" id="GO:0016746">
    <property type="term" value="F:acyltransferase activity"/>
    <property type="evidence" value="ECO:0007669"/>
    <property type="project" value="UniProtKB-KW"/>
</dbReference>
<sequence length="268" mass="29435">MTVVRDGKTIKTIPISSGSTEHPTYNGQMVISEKFRQIHMNGASVGLMKKDGRPAYDIKDVPHAMRLTASGTFIHGNYRGADSLFGKVNTSHGCVGLKDVKGGDGKQPAAWLFDNSMIGDVVIVKNSEDKTTLAPDNGLSDWTMAVERVGRGQHHPLTPRHSPRSRTGIPSARRRPTPCRPRLRRQGARAALGPGRPRVRMPSMDGIEDTRRIVESGGPSRIPALHYRGNTSQDQLNAQNSNLKLPVDSSADEVQPYPIRLVNWFMSK</sequence>
<dbReference type="FunFam" id="2.40.440.10:FF:000005">
    <property type="entry name" value="L,D-transpeptidase 2"/>
    <property type="match status" value="1"/>
</dbReference>
<evidence type="ECO:0000256" key="3">
    <source>
        <dbReference type="ARBA" id="ARBA00022679"/>
    </source>
</evidence>
<dbReference type="Gene3D" id="2.40.440.10">
    <property type="entry name" value="L,D-transpeptidase catalytic domain-like"/>
    <property type="match status" value="1"/>
</dbReference>
<keyword evidence="8" id="KW-0564">Palmitate</keyword>
<evidence type="ECO:0000256" key="10">
    <source>
        <dbReference type="ARBA" id="ARBA00023315"/>
    </source>
</evidence>
<accession>A0A250VPI8</accession>
<feature type="active site" description="Nucleophile" evidence="13">
    <location>
        <position position="94"/>
    </location>
</feature>
<feature type="active site" description="Proton donor/acceptor" evidence="13">
    <location>
        <position position="75"/>
    </location>
</feature>
<dbReference type="AlphaFoldDB" id="A0A250VPI8"/>
<reference evidence="17" key="1">
    <citation type="submission" date="2017-05" db="EMBL/GenBank/DDBJ databases">
        <title>Streptomyces olivochromogenes NBRC 3561 whole genome shotgun sequence.</title>
        <authorList>
            <person name="Dohra H."/>
            <person name="Kodani S."/>
        </authorList>
    </citation>
    <scope>NUCLEOTIDE SEQUENCE [LARGE SCALE GENOMIC DNA]</scope>
    <source>
        <strain evidence="17">NBRC 3561</strain>
    </source>
</reference>
<gene>
    <name evidence="16" type="ORF">SO3561_07710</name>
</gene>
<keyword evidence="17" id="KW-1185">Reference proteome</keyword>
<keyword evidence="2" id="KW-1003">Cell membrane</keyword>
<evidence type="ECO:0000313" key="16">
    <source>
        <dbReference type="EMBL" id="GAX56143.1"/>
    </source>
</evidence>
<feature type="region of interest" description="Disordered" evidence="14">
    <location>
        <begin position="152"/>
        <end position="181"/>
    </location>
</feature>
<evidence type="ECO:0000259" key="15">
    <source>
        <dbReference type="PROSITE" id="PS52029"/>
    </source>
</evidence>
<dbReference type="InterPro" id="IPR050979">
    <property type="entry name" value="LD-transpeptidase"/>
</dbReference>
<comment type="caution">
    <text evidence="16">The sequence shown here is derived from an EMBL/GenBank/DDBJ whole genome shotgun (WGS) entry which is preliminary data.</text>
</comment>
<evidence type="ECO:0000256" key="2">
    <source>
        <dbReference type="ARBA" id="ARBA00022475"/>
    </source>
</evidence>
<name>A0A250VPI8_STROL</name>
<keyword evidence="7" id="KW-0472">Membrane</keyword>
<dbReference type="PROSITE" id="PS52029">
    <property type="entry name" value="LD_TPASE"/>
    <property type="match status" value="1"/>
</dbReference>
<evidence type="ECO:0000256" key="7">
    <source>
        <dbReference type="ARBA" id="ARBA00023136"/>
    </source>
</evidence>
<dbReference type="Pfam" id="PF03734">
    <property type="entry name" value="YkuD"/>
    <property type="match status" value="1"/>
</dbReference>
<protein>
    <submittedName>
        <fullName evidence="16">Lipoprotein</fullName>
    </submittedName>
</protein>
<dbReference type="PANTHER" id="PTHR30582:SF2">
    <property type="entry name" value="L,D-TRANSPEPTIDASE YCIB-RELATED"/>
    <property type="match status" value="1"/>
</dbReference>
<dbReference type="Proteomes" id="UP000217446">
    <property type="component" value="Unassembled WGS sequence"/>
</dbReference>
<evidence type="ECO:0000256" key="8">
    <source>
        <dbReference type="ARBA" id="ARBA00023139"/>
    </source>
</evidence>
<evidence type="ECO:0000256" key="13">
    <source>
        <dbReference type="PROSITE-ProRule" id="PRU01373"/>
    </source>
</evidence>
<dbReference type="UniPathway" id="UPA00219"/>
<dbReference type="InterPro" id="IPR005490">
    <property type="entry name" value="LD_TPept_cat_dom"/>
</dbReference>
<keyword evidence="3" id="KW-0808">Transferase</keyword>
<comment type="pathway">
    <text evidence="1 13">Cell wall biogenesis; peptidoglycan biosynthesis.</text>
</comment>
<proteinExistence type="predicted"/>
<evidence type="ECO:0000256" key="9">
    <source>
        <dbReference type="ARBA" id="ARBA00023288"/>
    </source>
</evidence>
<keyword evidence="4" id="KW-0732">Signal</keyword>
<evidence type="ECO:0000256" key="5">
    <source>
        <dbReference type="ARBA" id="ARBA00022960"/>
    </source>
</evidence>
<dbReference type="GO" id="GO:0071555">
    <property type="term" value="P:cell wall organization"/>
    <property type="evidence" value="ECO:0007669"/>
    <property type="project" value="UniProtKB-UniRule"/>
</dbReference>
<keyword evidence="10" id="KW-0012">Acyltransferase</keyword>
<dbReference type="PANTHER" id="PTHR30582">
    <property type="entry name" value="L,D-TRANSPEPTIDASE"/>
    <property type="match status" value="1"/>
</dbReference>
<evidence type="ECO:0000256" key="12">
    <source>
        <dbReference type="ARBA" id="ARBA00060592"/>
    </source>
</evidence>
<feature type="compositionally biased region" description="Basic residues" evidence="14">
    <location>
        <begin position="172"/>
        <end position="181"/>
    </location>
</feature>
<comment type="pathway">
    <text evidence="12">Glycan biosynthesis.</text>
</comment>
<evidence type="ECO:0000313" key="17">
    <source>
        <dbReference type="Proteomes" id="UP000217446"/>
    </source>
</evidence>
<evidence type="ECO:0000256" key="6">
    <source>
        <dbReference type="ARBA" id="ARBA00022984"/>
    </source>
</evidence>
<dbReference type="GO" id="GO:0008360">
    <property type="term" value="P:regulation of cell shape"/>
    <property type="evidence" value="ECO:0007669"/>
    <property type="project" value="UniProtKB-UniRule"/>
</dbReference>
<dbReference type="GO" id="GO:0018104">
    <property type="term" value="P:peptidoglycan-protein cross-linking"/>
    <property type="evidence" value="ECO:0007669"/>
    <property type="project" value="TreeGrafter"/>
</dbReference>
<keyword evidence="5 13" id="KW-0133">Cell shape</keyword>
<dbReference type="SUPFAM" id="SSF141523">
    <property type="entry name" value="L,D-transpeptidase catalytic domain-like"/>
    <property type="match status" value="1"/>
</dbReference>
<dbReference type="CDD" id="cd16913">
    <property type="entry name" value="YkuD_like"/>
    <property type="match status" value="1"/>
</dbReference>
<keyword evidence="6 13" id="KW-0573">Peptidoglycan synthesis</keyword>
<keyword evidence="11 13" id="KW-0961">Cell wall biogenesis/degradation</keyword>
<evidence type="ECO:0000256" key="1">
    <source>
        <dbReference type="ARBA" id="ARBA00004752"/>
    </source>
</evidence>
<feature type="domain" description="L,D-TPase catalytic" evidence="15">
    <location>
        <begin position="1"/>
        <end position="125"/>
    </location>
</feature>
<evidence type="ECO:0000256" key="4">
    <source>
        <dbReference type="ARBA" id="ARBA00022729"/>
    </source>
</evidence>
<organism evidence="16 17">
    <name type="scientific">Streptomyces olivochromogenes</name>
    <dbReference type="NCBI Taxonomy" id="1963"/>
    <lineage>
        <taxon>Bacteria</taxon>
        <taxon>Bacillati</taxon>
        <taxon>Actinomycetota</taxon>
        <taxon>Actinomycetes</taxon>
        <taxon>Kitasatosporales</taxon>
        <taxon>Streptomycetaceae</taxon>
        <taxon>Streptomyces</taxon>
    </lineage>
</organism>
<feature type="compositionally biased region" description="Basic residues" evidence="14">
    <location>
        <begin position="152"/>
        <end position="164"/>
    </location>
</feature>